<proteinExistence type="predicted"/>
<dbReference type="Gene3D" id="3.40.190.10">
    <property type="entry name" value="Periplasmic binding protein-like II"/>
    <property type="match status" value="2"/>
</dbReference>
<dbReference type="EMBL" id="DVIQ01000014">
    <property type="protein sequence ID" value="HIS30388.1"/>
    <property type="molecule type" value="Genomic_DNA"/>
</dbReference>
<evidence type="ECO:0000313" key="1">
    <source>
        <dbReference type="EMBL" id="HIS30388.1"/>
    </source>
</evidence>
<name>A0A9D1ER62_9FIRM</name>
<evidence type="ECO:0008006" key="3">
    <source>
        <dbReference type="Google" id="ProtNLM"/>
    </source>
</evidence>
<sequence>MIELKKRWKAAGAACLFLLLALAVLPGLTRKQTEEKEERDPDAVSIWYPGGYEILSNMELNDVWAVEEMENRLDVSLDFSGNTGDLDSSFQTLLLDLSGTDAVFYRFSAEQLRSMAENGQALDYTPYLDQMPNLKKRFAENPLLYQYASVDGQCLFFPSLVENSYQDILLGIRKDWLDQVGADKPESVEKLAEILLRQKNLYAQGELENQGEYFIGLSSYNEYANQLMRVFGTDSGVYWNEEKTGLVYGPATEEYRNYLIFLKSLYQAEMLDAGLYETETTDFEKYFLNNMSSTILTTGEQAQKLEKYAAANGDDIILEYVNLDTLSGETPAIYRTAHRQNQVLEYGFVINADISQEKLDMLLKMIDYLYSDEGMELMNWGLEGKHWIMENGERVYNPDCIEDGEYYAIAMARYLKQDMLCTDRTANRNMLDSDVRAAVDEASYQEDYSFDEPRGYYTKEQEDRLDTLEISLGTFVEETTMNFIYSSIDPSDDGDWQDYLDTLESFGMEEYLEIQLDAWERMQLRQYEGGEES</sequence>
<reference evidence="1" key="2">
    <citation type="journal article" date="2021" name="PeerJ">
        <title>Extensive microbial diversity within the chicken gut microbiome revealed by metagenomics and culture.</title>
        <authorList>
            <person name="Gilroy R."/>
            <person name="Ravi A."/>
            <person name="Getino M."/>
            <person name="Pursley I."/>
            <person name="Horton D.L."/>
            <person name="Alikhan N.F."/>
            <person name="Baker D."/>
            <person name="Gharbi K."/>
            <person name="Hall N."/>
            <person name="Watson M."/>
            <person name="Adriaenssens E.M."/>
            <person name="Foster-Nyarko E."/>
            <person name="Jarju S."/>
            <person name="Secka A."/>
            <person name="Antonio M."/>
            <person name="Oren A."/>
            <person name="Chaudhuri R.R."/>
            <person name="La Ragione R."/>
            <person name="Hildebrand F."/>
            <person name="Pallen M.J."/>
        </authorList>
    </citation>
    <scope>NUCLEOTIDE SEQUENCE</scope>
    <source>
        <strain evidence="1">CHK190-19873</strain>
    </source>
</reference>
<organism evidence="1 2">
    <name type="scientific">Candidatus Limivivens intestinipullorum</name>
    <dbReference type="NCBI Taxonomy" id="2840858"/>
    <lineage>
        <taxon>Bacteria</taxon>
        <taxon>Bacillati</taxon>
        <taxon>Bacillota</taxon>
        <taxon>Clostridia</taxon>
        <taxon>Lachnospirales</taxon>
        <taxon>Lachnospiraceae</taxon>
        <taxon>Lachnospiraceae incertae sedis</taxon>
        <taxon>Candidatus Limivivens</taxon>
    </lineage>
</organism>
<dbReference type="SUPFAM" id="SSF53850">
    <property type="entry name" value="Periplasmic binding protein-like II"/>
    <property type="match status" value="1"/>
</dbReference>
<dbReference type="AlphaFoldDB" id="A0A9D1ER62"/>
<evidence type="ECO:0000313" key="2">
    <source>
        <dbReference type="Proteomes" id="UP000823935"/>
    </source>
</evidence>
<accession>A0A9D1ER62</accession>
<reference evidence="1" key="1">
    <citation type="submission" date="2020-10" db="EMBL/GenBank/DDBJ databases">
        <authorList>
            <person name="Gilroy R."/>
        </authorList>
    </citation>
    <scope>NUCLEOTIDE SEQUENCE</scope>
    <source>
        <strain evidence="1">CHK190-19873</strain>
    </source>
</reference>
<dbReference type="Proteomes" id="UP000823935">
    <property type="component" value="Unassembled WGS sequence"/>
</dbReference>
<protein>
    <recommendedName>
        <fullName evidence="3">Extracellular solute-binding protein</fullName>
    </recommendedName>
</protein>
<comment type="caution">
    <text evidence="1">The sequence shown here is derived from an EMBL/GenBank/DDBJ whole genome shotgun (WGS) entry which is preliminary data.</text>
</comment>
<gene>
    <name evidence="1" type="ORF">IAB44_02400</name>
</gene>